<dbReference type="GO" id="GO:0031505">
    <property type="term" value="P:fungal-type cell wall organization"/>
    <property type="evidence" value="ECO:0007669"/>
    <property type="project" value="TreeGrafter"/>
</dbReference>
<evidence type="ECO:0000313" key="12">
    <source>
        <dbReference type="EMBL" id="KZT21314.1"/>
    </source>
</evidence>
<dbReference type="OrthoDB" id="412647at2759"/>
<dbReference type="InterPro" id="IPR013320">
    <property type="entry name" value="ConA-like_dom_sf"/>
</dbReference>
<comment type="similarity">
    <text evidence="2">Belongs to the SKN1/KRE6 family.</text>
</comment>
<dbReference type="InterPro" id="IPR000757">
    <property type="entry name" value="Beta-glucanase-like"/>
</dbReference>
<dbReference type="InterPro" id="IPR005629">
    <property type="entry name" value="Skn1/Kre6/Sbg1"/>
</dbReference>
<dbReference type="FunFam" id="2.60.120.200:FF:000259">
    <property type="entry name" value="Chromosome 9, whole genome shotgun sequence"/>
    <property type="match status" value="1"/>
</dbReference>
<keyword evidence="12" id="KW-0378">Hydrolase</keyword>
<feature type="transmembrane region" description="Helical" evidence="10">
    <location>
        <begin position="138"/>
        <end position="161"/>
    </location>
</feature>
<keyword evidence="7" id="KW-0325">Glycoprotein</keyword>
<evidence type="ECO:0000256" key="5">
    <source>
        <dbReference type="ARBA" id="ARBA00022989"/>
    </source>
</evidence>
<keyword evidence="13" id="KW-1185">Reference proteome</keyword>
<evidence type="ECO:0000256" key="10">
    <source>
        <dbReference type="SAM" id="Phobius"/>
    </source>
</evidence>
<feature type="compositionally biased region" description="Basic and acidic residues" evidence="9">
    <location>
        <begin position="113"/>
        <end position="122"/>
    </location>
</feature>
<keyword evidence="5 10" id="KW-1133">Transmembrane helix</keyword>
<dbReference type="STRING" id="1314782.A0A165PP78"/>
<organism evidence="12 13">
    <name type="scientific">Neolentinus lepideus HHB14362 ss-1</name>
    <dbReference type="NCBI Taxonomy" id="1314782"/>
    <lineage>
        <taxon>Eukaryota</taxon>
        <taxon>Fungi</taxon>
        <taxon>Dikarya</taxon>
        <taxon>Basidiomycota</taxon>
        <taxon>Agaricomycotina</taxon>
        <taxon>Agaricomycetes</taxon>
        <taxon>Gloeophyllales</taxon>
        <taxon>Gloeophyllaceae</taxon>
        <taxon>Neolentinus</taxon>
    </lineage>
</organism>
<dbReference type="AlphaFoldDB" id="A0A165PP78"/>
<evidence type="ECO:0000256" key="7">
    <source>
        <dbReference type="ARBA" id="ARBA00023180"/>
    </source>
</evidence>
<gene>
    <name evidence="12" type="ORF">NEOLEDRAFT_762690</name>
</gene>
<dbReference type="Proteomes" id="UP000076761">
    <property type="component" value="Unassembled WGS sequence"/>
</dbReference>
<dbReference type="PROSITE" id="PS51762">
    <property type="entry name" value="GH16_2"/>
    <property type="match status" value="1"/>
</dbReference>
<evidence type="ECO:0000256" key="9">
    <source>
        <dbReference type="SAM" id="MobiDB-lite"/>
    </source>
</evidence>
<evidence type="ECO:0000256" key="1">
    <source>
        <dbReference type="ARBA" id="ARBA00004606"/>
    </source>
</evidence>
<dbReference type="GO" id="GO:0005886">
    <property type="term" value="C:plasma membrane"/>
    <property type="evidence" value="ECO:0007669"/>
    <property type="project" value="TreeGrafter"/>
</dbReference>
<dbReference type="PANTHER" id="PTHR31361">
    <property type="entry name" value="BETA-GLUCAN SYNTHESIS-ASSOCIATED PROTEIN KRE6-RELATED"/>
    <property type="match status" value="1"/>
</dbReference>
<dbReference type="PANTHER" id="PTHR31361:SF1">
    <property type="entry name" value="BETA-GLUCAN SYNTHESIS-ASSOCIATED PROTEIN KRE6-RELATED"/>
    <property type="match status" value="1"/>
</dbReference>
<dbReference type="GO" id="GO:0005789">
    <property type="term" value="C:endoplasmic reticulum membrane"/>
    <property type="evidence" value="ECO:0007669"/>
    <property type="project" value="TreeGrafter"/>
</dbReference>
<keyword evidence="4" id="KW-0735">Signal-anchor</keyword>
<keyword evidence="3 10" id="KW-0812">Transmembrane</keyword>
<proteinExistence type="inferred from homology"/>
<reference evidence="12 13" key="1">
    <citation type="journal article" date="2016" name="Mol. Biol. Evol.">
        <title>Comparative Genomics of Early-Diverging Mushroom-Forming Fungi Provides Insights into the Origins of Lignocellulose Decay Capabilities.</title>
        <authorList>
            <person name="Nagy L.G."/>
            <person name="Riley R."/>
            <person name="Tritt A."/>
            <person name="Adam C."/>
            <person name="Daum C."/>
            <person name="Floudas D."/>
            <person name="Sun H."/>
            <person name="Yadav J.S."/>
            <person name="Pangilinan J."/>
            <person name="Larsson K.H."/>
            <person name="Matsuura K."/>
            <person name="Barry K."/>
            <person name="Labutti K."/>
            <person name="Kuo R."/>
            <person name="Ohm R.A."/>
            <person name="Bhattacharya S.S."/>
            <person name="Shirouzu T."/>
            <person name="Yoshinaga Y."/>
            <person name="Martin F.M."/>
            <person name="Grigoriev I.V."/>
            <person name="Hibbett D.S."/>
        </authorList>
    </citation>
    <scope>NUCLEOTIDE SEQUENCE [LARGE SCALE GENOMIC DNA]</scope>
    <source>
        <strain evidence="12 13">HHB14362 ss-1</strain>
    </source>
</reference>
<dbReference type="GO" id="GO:0015926">
    <property type="term" value="F:glucosidase activity"/>
    <property type="evidence" value="ECO:0007669"/>
    <property type="project" value="TreeGrafter"/>
</dbReference>
<dbReference type="FunCoup" id="A0A165PP78">
    <property type="interactions" value="71"/>
</dbReference>
<feature type="compositionally biased region" description="Pro residues" evidence="9">
    <location>
        <begin position="1"/>
        <end position="12"/>
    </location>
</feature>
<dbReference type="InParanoid" id="A0A165PP78"/>
<sequence>MAGRPPVLPLSPYPRQQPYGMQDFSSSTASLLPPPTPTSPNPDRSAPHATFARPPSIRSLASNTSLTQSAYSSTSATDKELSGTAQFVDKFTAHSDPNQWGAHLFSNQPEQDDFLHNPDPRRDHKWDRGGTMFTARGFANLGCLFILAAGLVTLFAGYPLIMFFTRHPLKFFGGFNVGGTNATGQVPSMAGNWGLIDLDTPQESYTKPSFRDGSSWTLVFSDEFNVDGRTFFPGDDPYWEAVDLHYWQTGDMEWYHPDAITTKDGALHVTLSQKSMHGLDYMGGMMSTWNKFCFTGGMFEASVSLPGLNNVIGLWPAVWAMGNLGRAGYGASLEGMWPYSYDACDVGTVANQSISGVLEAKNTLDPDNPKPLSFLPGQKLSRCTCSGEVHPGPVHQDGTFVGRSAPEIDMFEAQITSLTQDGPLTGQVSQSAQWAPFNENYIFFNSSNLFKIKDPTITMQNPYSGGIYQQATSAVTQTNQQCYEGTGDCYAVYGFEYKPGFDDAYITWITNDVEAYTLEVAAMAADSQVQISSRPVPQEPMYLIINLGMSMSFTGFVDTEHIPFPATMKVDYVRVYQPTDSINIGCDPEDFPTQAYINQFMEAYTNPNLTTWRDDFKQPFPKNSLVDQC</sequence>
<feature type="region of interest" description="Disordered" evidence="9">
    <location>
        <begin position="1"/>
        <end position="64"/>
    </location>
</feature>
<evidence type="ECO:0000313" key="13">
    <source>
        <dbReference type="Proteomes" id="UP000076761"/>
    </source>
</evidence>
<comment type="subcellular location">
    <subcellularLocation>
        <location evidence="1">Membrane</location>
        <topology evidence="1">Single-pass type II membrane protein</topology>
    </subcellularLocation>
</comment>
<dbReference type="SUPFAM" id="SSF49899">
    <property type="entry name" value="Concanavalin A-like lectins/glucanases"/>
    <property type="match status" value="1"/>
</dbReference>
<accession>A0A165PP78</accession>
<evidence type="ECO:0000256" key="4">
    <source>
        <dbReference type="ARBA" id="ARBA00022968"/>
    </source>
</evidence>
<name>A0A165PP78_9AGAM</name>
<dbReference type="EMBL" id="KV425608">
    <property type="protein sequence ID" value="KZT21314.1"/>
    <property type="molecule type" value="Genomic_DNA"/>
</dbReference>
<dbReference type="Gene3D" id="2.60.120.200">
    <property type="match status" value="2"/>
</dbReference>
<evidence type="ECO:0000256" key="8">
    <source>
        <dbReference type="ARBA" id="ARBA00023316"/>
    </source>
</evidence>
<keyword evidence="6 10" id="KW-0472">Membrane</keyword>
<keyword evidence="8" id="KW-0961">Cell wall biogenesis/degradation</keyword>
<evidence type="ECO:0000256" key="2">
    <source>
        <dbReference type="ARBA" id="ARBA00010962"/>
    </source>
</evidence>
<dbReference type="GO" id="GO:0006078">
    <property type="term" value="P:(1-&gt;6)-beta-D-glucan biosynthetic process"/>
    <property type="evidence" value="ECO:0007669"/>
    <property type="project" value="TreeGrafter"/>
</dbReference>
<feature type="region of interest" description="Disordered" evidence="9">
    <location>
        <begin position="101"/>
        <end position="122"/>
    </location>
</feature>
<feature type="domain" description="GH16" evidence="11">
    <location>
        <begin position="200"/>
        <end position="581"/>
    </location>
</feature>
<dbReference type="Pfam" id="PF03935">
    <property type="entry name" value="SKN1_KRE6_Sbg1"/>
    <property type="match status" value="1"/>
</dbReference>
<evidence type="ECO:0000256" key="3">
    <source>
        <dbReference type="ARBA" id="ARBA00022692"/>
    </source>
</evidence>
<protein>
    <submittedName>
        <fullName evidence="12">Glycoside hydrolase family 16 protein</fullName>
    </submittedName>
</protein>
<evidence type="ECO:0000259" key="11">
    <source>
        <dbReference type="PROSITE" id="PS51762"/>
    </source>
</evidence>
<evidence type="ECO:0000256" key="6">
    <source>
        <dbReference type="ARBA" id="ARBA00023136"/>
    </source>
</evidence>